<reference evidence="2 4" key="1">
    <citation type="submission" date="2020-06" db="EMBL/GenBank/DDBJ databases">
        <title>Description of novel acetic acid bacteria.</title>
        <authorList>
            <person name="Sombolestani A."/>
        </authorList>
    </citation>
    <scope>NUCLEOTIDE SEQUENCE [LARGE SCALE GENOMIC DNA]</scope>
    <source>
        <strain evidence="2 4">LMG 26838</strain>
    </source>
</reference>
<evidence type="ECO:0000313" key="3">
    <source>
        <dbReference type="Proteomes" id="UP000557688"/>
    </source>
</evidence>
<dbReference type="Proteomes" id="UP000565205">
    <property type="component" value="Unassembled WGS sequence"/>
</dbReference>
<evidence type="ECO:0000313" key="1">
    <source>
        <dbReference type="EMBL" id="MBB3172999.1"/>
    </source>
</evidence>
<dbReference type="Proteomes" id="UP000557688">
    <property type="component" value="Unassembled WGS sequence"/>
</dbReference>
<dbReference type="EMBL" id="JABXXQ010000023">
    <property type="protein sequence ID" value="NVN29256.1"/>
    <property type="molecule type" value="Genomic_DNA"/>
</dbReference>
<dbReference type="RefSeq" id="WP_176621983.1">
    <property type="nucleotide sequence ID" value="NZ_JABXXQ010000023.1"/>
</dbReference>
<dbReference type="AlphaFoldDB" id="A0A839V0C4"/>
<evidence type="ECO:0000313" key="4">
    <source>
        <dbReference type="Proteomes" id="UP000565205"/>
    </source>
</evidence>
<accession>A0A839V0C4</accession>
<reference evidence="1 3" key="2">
    <citation type="submission" date="2020-08" db="EMBL/GenBank/DDBJ databases">
        <title>Genomic Encyclopedia of Type Strains, Phase III (KMG-III): the genomes of soil and plant-associated and newly described type strains.</title>
        <authorList>
            <person name="Whitman W."/>
        </authorList>
    </citation>
    <scope>NUCLEOTIDE SEQUENCE [LARGE SCALE GENOMIC DNA]</scope>
    <source>
        <strain evidence="1 3">CECT 8088</strain>
    </source>
</reference>
<comment type="caution">
    <text evidence="1">The sequence shown here is derived from an EMBL/GenBank/DDBJ whole genome shotgun (WGS) entry which is preliminary data.</text>
</comment>
<organism evidence="1 3">
    <name type="scientific">Endobacter medicaginis</name>
    <dbReference type="NCBI Taxonomy" id="1181271"/>
    <lineage>
        <taxon>Bacteria</taxon>
        <taxon>Pseudomonadati</taxon>
        <taxon>Pseudomonadota</taxon>
        <taxon>Alphaproteobacteria</taxon>
        <taxon>Acetobacterales</taxon>
        <taxon>Acetobacteraceae</taxon>
        <taxon>Endobacter</taxon>
    </lineage>
</organism>
<sequence length="118" mass="12112">MEDGTTIRSLAEVLSILGGEISSLAGIAEGLQPVLALACSGPGADPRLSRTIQTCDLLTQKLEAIGGVIIDLCDTLSAGYEVDIGAAIGNIRLSGLAATLSQKQTSPADQREGEVELF</sequence>
<protein>
    <submittedName>
        <fullName evidence="1">Uncharacterized protein</fullName>
    </submittedName>
</protein>
<proteinExistence type="predicted"/>
<evidence type="ECO:0000313" key="2">
    <source>
        <dbReference type="EMBL" id="NVN29256.1"/>
    </source>
</evidence>
<gene>
    <name evidence="1" type="ORF">FHR90_000817</name>
    <name evidence="2" type="ORF">HUK83_02735</name>
</gene>
<keyword evidence="3" id="KW-1185">Reference proteome</keyword>
<dbReference type="EMBL" id="JACHXV010000003">
    <property type="protein sequence ID" value="MBB3172999.1"/>
    <property type="molecule type" value="Genomic_DNA"/>
</dbReference>
<name>A0A839V0C4_9PROT</name>